<sequence>MHRDYQTKTQAKADIFEYTEVFYNRSRRHSSLGYMNPEQYEVIKMAA</sequence>
<dbReference type="InterPro" id="IPR001584">
    <property type="entry name" value="Integrase_cat-core"/>
</dbReference>
<dbReference type="Pfam" id="PF13333">
    <property type="entry name" value="rve_2"/>
    <property type="match status" value="1"/>
</dbReference>
<dbReference type="PATRIC" id="fig|1429043.3.peg.3768"/>
<proteinExistence type="predicted"/>
<dbReference type="PANTHER" id="PTHR46889">
    <property type="entry name" value="TRANSPOSASE INSF FOR INSERTION SEQUENCE IS3B-RELATED"/>
    <property type="match status" value="1"/>
</dbReference>
<dbReference type="PANTHER" id="PTHR46889:SF4">
    <property type="entry name" value="TRANSPOSASE INSO FOR INSERTION SEQUENCE ELEMENT IS911B-RELATED"/>
    <property type="match status" value="1"/>
</dbReference>
<gene>
    <name evidence="2" type="ORF">X474_17820</name>
</gene>
<feature type="domain" description="Integrase catalytic" evidence="1">
    <location>
        <begin position="4"/>
        <end position="41"/>
    </location>
</feature>
<dbReference type="InParanoid" id="A0A0D2GCM0"/>
<evidence type="ECO:0000313" key="3">
    <source>
        <dbReference type="Proteomes" id="UP000032233"/>
    </source>
</evidence>
<dbReference type="GO" id="GO:0015074">
    <property type="term" value="P:DNA integration"/>
    <property type="evidence" value="ECO:0007669"/>
    <property type="project" value="InterPro"/>
</dbReference>
<keyword evidence="3" id="KW-1185">Reference proteome</keyword>
<evidence type="ECO:0000313" key="2">
    <source>
        <dbReference type="EMBL" id="KIX12687.1"/>
    </source>
</evidence>
<dbReference type="InterPro" id="IPR050900">
    <property type="entry name" value="Transposase_IS3/IS150/IS904"/>
</dbReference>
<comment type="caution">
    <text evidence="2">The sequence shown here is derived from an EMBL/GenBank/DDBJ whole genome shotgun (WGS) entry which is preliminary data.</text>
</comment>
<dbReference type="EMBL" id="AZAC01000025">
    <property type="protein sequence ID" value="KIX12687.1"/>
    <property type="molecule type" value="Genomic_DNA"/>
</dbReference>
<accession>A0A0D2GCM0</accession>
<dbReference type="AlphaFoldDB" id="A0A0D2GCM0"/>
<protein>
    <recommendedName>
        <fullName evidence="1">Integrase catalytic domain-containing protein</fullName>
    </recommendedName>
</protein>
<name>A0A0D2GCM0_9BACT</name>
<dbReference type="STRING" id="1429043.X474_17820"/>
<dbReference type="Proteomes" id="UP000032233">
    <property type="component" value="Unassembled WGS sequence"/>
</dbReference>
<evidence type="ECO:0000259" key="1">
    <source>
        <dbReference type="Pfam" id="PF13333"/>
    </source>
</evidence>
<organism evidence="2 3">
    <name type="scientific">Dethiosulfatarculus sandiegensis</name>
    <dbReference type="NCBI Taxonomy" id="1429043"/>
    <lineage>
        <taxon>Bacteria</taxon>
        <taxon>Pseudomonadati</taxon>
        <taxon>Thermodesulfobacteriota</taxon>
        <taxon>Desulfarculia</taxon>
        <taxon>Desulfarculales</taxon>
        <taxon>Desulfarculaceae</taxon>
        <taxon>Dethiosulfatarculus</taxon>
    </lineage>
</organism>
<reference evidence="2 3" key="1">
    <citation type="submission" date="2013-11" db="EMBL/GenBank/DDBJ databases">
        <title>Metagenomic analysis of a methanogenic consortium involved in long chain n-alkane degradation.</title>
        <authorList>
            <person name="Davidova I.A."/>
            <person name="Callaghan A.V."/>
            <person name="Wawrik B."/>
            <person name="Pruitt S."/>
            <person name="Marks C."/>
            <person name="Duncan K.E."/>
            <person name="Suflita J.M."/>
        </authorList>
    </citation>
    <scope>NUCLEOTIDE SEQUENCE [LARGE SCALE GENOMIC DNA]</scope>
    <source>
        <strain evidence="2 3">SPR</strain>
    </source>
</reference>